<name>A0ABD0TKE2_LOXSC</name>
<dbReference type="AlphaFoldDB" id="A0ABD0TKE2"/>
<evidence type="ECO:0000313" key="3">
    <source>
        <dbReference type="Proteomes" id="UP001549921"/>
    </source>
</evidence>
<accession>A0ABD0TKE2</accession>
<dbReference type="InterPro" id="IPR029063">
    <property type="entry name" value="SAM-dependent_MTases_sf"/>
</dbReference>
<organism evidence="2 3">
    <name type="scientific">Loxostege sticticalis</name>
    <name type="common">Beet webworm moth</name>
    <dbReference type="NCBI Taxonomy" id="481309"/>
    <lineage>
        <taxon>Eukaryota</taxon>
        <taxon>Metazoa</taxon>
        <taxon>Ecdysozoa</taxon>
        <taxon>Arthropoda</taxon>
        <taxon>Hexapoda</taxon>
        <taxon>Insecta</taxon>
        <taxon>Pterygota</taxon>
        <taxon>Neoptera</taxon>
        <taxon>Endopterygota</taxon>
        <taxon>Lepidoptera</taxon>
        <taxon>Glossata</taxon>
        <taxon>Ditrysia</taxon>
        <taxon>Pyraloidea</taxon>
        <taxon>Crambidae</taxon>
        <taxon>Pyraustinae</taxon>
        <taxon>Loxostege</taxon>
    </lineage>
</organism>
<gene>
    <name evidence="2" type="ORF">ABMA28_011727</name>
</gene>
<keyword evidence="1" id="KW-0802">TPR repeat</keyword>
<evidence type="ECO:0000313" key="2">
    <source>
        <dbReference type="EMBL" id="KAL0849774.1"/>
    </source>
</evidence>
<dbReference type="SUPFAM" id="SSF53335">
    <property type="entry name" value="S-adenosyl-L-methionine-dependent methyltransferases"/>
    <property type="match status" value="1"/>
</dbReference>
<dbReference type="Gene3D" id="1.25.40.10">
    <property type="entry name" value="Tetratricopeptide repeat domain"/>
    <property type="match status" value="1"/>
</dbReference>
<proteinExistence type="predicted"/>
<protein>
    <submittedName>
        <fullName evidence="2">Uncharacterized protein</fullName>
    </submittedName>
</protein>
<feature type="repeat" description="TPR" evidence="1">
    <location>
        <begin position="6"/>
        <end position="39"/>
    </location>
</feature>
<dbReference type="EMBL" id="JBEDNZ010000003">
    <property type="protein sequence ID" value="KAL0849774.1"/>
    <property type="molecule type" value="Genomic_DNA"/>
</dbReference>
<evidence type="ECO:0000256" key="1">
    <source>
        <dbReference type="PROSITE-ProRule" id="PRU00339"/>
    </source>
</evidence>
<dbReference type="Proteomes" id="UP001549921">
    <property type="component" value="Unassembled WGS sequence"/>
</dbReference>
<dbReference type="InterPro" id="IPR011990">
    <property type="entry name" value="TPR-like_helical_dom_sf"/>
</dbReference>
<comment type="caution">
    <text evidence="2">The sequence shown here is derived from an EMBL/GenBank/DDBJ whole genome shotgun (WGS) entry which is preliminary data.</text>
</comment>
<sequence>MINVTAYSFVEQARFHAEKQRYKIAFDFYVKAVQLDPRIKEAVEFEFRALLTKFNLYLAYDNNRAQIYSNFILAMQLYPGNTNLLCGIGKYLMKNALYAEALCHFEKALLIDANLVDMEKNFDSAKRFLFSRNNFRYLNDAKRKDAYLLALHANEQNNSLVGHSSHSAPKNVLAKVSDCIVGRSNIHDILIMDKQKGQLEIRDLFGDKTLFMMNRFGPGLFRDQLLETIQKAFEAKLLDGRRVLPGRAEYYVVGAKCKRINTRYQLSTAAKELLGIPFYIVHVHYTSESYHGKDIKTYDDLEYVTEHKEIFKIDFNNYTDVVEKLISTEPHTAFLKSNKDSDVDVLVGYFNLHLMEGVTLTTDPRSPDCTDAWPQAVFFDFVPRSVKENENVCVQFLTYEGKLKLMSDSRRRISRLSSSTISFLNDSEYVNAIIDSIGLATIHLTQICDISQIDIADMSPFPIFGMYMLKRGARSLVCHARQRHDKEFIERVFRRNEIPQSKVTILSTSQWNIIDKKFHAIVYNALELSGDIDVRMCQVLYHLRYSHLVDCGLTFPANVKLIGQLISSDRLDTLNKVKEDGPMSPMADHVNMFQASQAHCLDPFRLEHETLSDPVVISSCCHHMGPETITVPVARDGVCNAILCWYEINMINDGDCISTYRKGSYVDTTAFLIKTPVQVHRGDTVSVLRCVDYNGSFKLALDLDVL</sequence>
<dbReference type="SUPFAM" id="SSF48452">
    <property type="entry name" value="TPR-like"/>
    <property type="match status" value="1"/>
</dbReference>
<dbReference type="PROSITE" id="PS50005">
    <property type="entry name" value="TPR"/>
    <property type="match status" value="1"/>
</dbReference>
<reference evidence="2 3" key="1">
    <citation type="submission" date="2024-06" db="EMBL/GenBank/DDBJ databases">
        <title>A chromosome-level genome assembly of beet webworm, Loxostege sticticalis.</title>
        <authorList>
            <person name="Zhang Y."/>
        </authorList>
    </citation>
    <scope>NUCLEOTIDE SEQUENCE [LARGE SCALE GENOMIC DNA]</scope>
    <source>
        <strain evidence="2">AQ028</strain>
        <tissue evidence="2">Male pupae</tissue>
    </source>
</reference>
<dbReference type="Gene3D" id="2.70.160.11">
    <property type="entry name" value="Hnrnp arginine n-methyltransferase1"/>
    <property type="match status" value="2"/>
</dbReference>
<dbReference type="SMART" id="SM00028">
    <property type="entry name" value="TPR"/>
    <property type="match status" value="2"/>
</dbReference>
<dbReference type="InterPro" id="IPR019734">
    <property type="entry name" value="TPR_rpt"/>
</dbReference>